<organism evidence="3 4">
    <name type="scientific">Eubacterium uniforme</name>
    <dbReference type="NCBI Taxonomy" id="39495"/>
    <lineage>
        <taxon>Bacteria</taxon>
        <taxon>Bacillati</taxon>
        <taxon>Bacillota</taxon>
        <taxon>Clostridia</taxon>
        <taxon>Eubacteriales</taxon>
        <taxon>Eubacteriaceae</taxon>
        <taxon>Eubacterium</taxon>
    </lineage>
</organism>
<dbReference type="InterPro" id="IPR041682">
    <property type="entry name" value="AAA_14"/>
</dbReference>
<dbReference type="InterPro" id="IPR027417">
    <property type="entry name" value="P-loop_NTPase"/>
</dbReference>
<evidence type="ECO:0000259" key="1">
    <source>
        <dbReference type="Pfam" id="PF13173"/>
    </source>
</evidence>
<reference evidence="3 4" key="1">
    <citation type="submission" date="2017-02" db="EMBL/GenBank/DDBJ databases">
        <authorList>
            <person name="Peterson S.W."/>
        </authorList>
    </citation>
    <scope>NUCLEOTIDE SEQUENCE [LARGE SCALE GENOMIC DNA]</scope>
    <source>
        <strain evidence="3 4">ATCC 35992</strain>
    </source>
</reference>
<dbReference type="InterPro" id="IPR025420">
    <property type="entry name" value="DUF4143"/>
</dbReference>
<dbReference type="STRING" id="39495.SAMN02745111_01704"/>
<accession>A0A1T4VVC8</accession>
<evidence type="ECO:0000259" key="2">
    <source>
        <dbReference type="Pfam" id="PF13635"/>
    </source>
</evidence>
<dbReference type="Pfam" id="PF13173">
    <property type="entry name" value="AAA_14"/>
    <property type="match status" value="1"/>
</dbReference>
<protein>
    <recommendedName>
        <fullName evidence="5">AAA+ ATPase domain-containing protein</fullName>
    </recommendedName>
</protein>
<dbReference type="PANTHER" id="PTHR33295:SF7">
    <property type="entry name" value="ATPASE"/>
    <property type="match status" value="1"/>
</dbReference>
<dbReference type="RefSeq" id="WP_078766557.1">
    <property type="nucleotide sequence ID" value="NZ_FUXZ01000010.1"/>
</dbReference>
<dbReference type="Proteomes" id="UP000190814">
    <property type="component" value="Unassembled WGS sequence"/>
</dbReference>
<feature type="domain" description="DUF4143" evidence="2">
    <location>
        <begin position="224"/>
        <end position="384"/>
    </location>
</feature>
<dbReference type="EMBL" id="FUXZ01000010">
    <property type="protein sequence ID" value="SKA68960.1"/>
    <property type="molecule type" value="Genomic_DNA"/>
</dbReference>
<gene>
    <name evidence="3" type="ORF">SAMN02745111_01704</name>
</gene>
<evidence type="ECO:0008006" key="5">
    <source>
        <dbReference type="Google" id="ProtNLM"/>
    </source>
</evidence>
<dbReference type="Pfam" id="PF13635">
    <property type="entry name" value="DUF4143"/>
    <property type="match status" value="1"/>
</dbReference>
<feature type="domain" description="AAA" evidence="1">
    <location>
        <begin position="18"/>
        <end position="152"/>
    </location>
</feature>
<dbReference type="Gene3D" id="3.40.50.300">
    <property type="entry name" value="P-loop containing nucleotide triphosphate hydrolases"/>
    <property type="match status" value="1"/>
</dbReference>
<dbReference type="SUPFAM" id="SSF52540">
    <property type="entry name" value="P-loop containing nucleoside triphosphate hydrolases"/>
    <property type="match status" value="1"/>
</dbReference>
<proteinExistence type="predicted"/>
<keyword evidence="4" id="KW-1185">Reference proteome</keyword>
<dbReference type="AlphaFoldDB" id="A0A1T4VVC8"/>
<sequence>MYREITKDLLKWKDKSRRKPLLLTGVRQCGKTYIVEEFAKENFDKYVYVNFEGNEKLASIFDYDLDVARIIKELELYFKIKIESGKTLVFFDEIQECPRAITSLKYFCENMRELHVVCAGSLLGVALKSENISFPVGKVNRMQLYPMSFKEFIIANGREDLIETFDNWPSDRVIPELYSESMQKLLKDYYIVGGMPEVVKTWIETKNIEDVEEIQKEILEDYADDFSKHAPISEVPKIRWIWDSIPVQLAKENNKFVFSHVKEGKRSADLEDALQWLDDAGLIKRLYIVEKPEVPLAGFADKTYFKVYMSDVGLLRAKSKIDANTIIEEKDLYIRYKGAFAENYVLNELRANAIEPFFWRSGNTAEIDFVYESEGEIVPVEVKAADNTQAKSYRQFCKKYKVGLGFKLSTKNIAENMCEQTKTYSLPLYLAWNMDNYK</sequence>
<dbReference type="OrthoDB" id="9801806at2"/>
<name>A0A1T4VVC8_9FIRM</name>
<evidence type="ECO:0000313" key="4">
    <source>
        <dbReference type="Proteomes" id="UP000190814"/>
    </source>
</evidence>
<evidence type="ECO:0000313" key="3">
    <source>
        <dbReference type="EMBL" id="SKA68960.1"/>
    </source>
</evidence>
<dbReference type="PANTHER" id="PTHR33295">
    <property type="entry name" value="ATPASE"/>
    <property type="match status" value="1"/>
</dbReference>